<sequence>MDSEFPDPDEEFDLVHEDEYEVLKEIEELEKKKGEQPQEVQNLQEKRREDELNTVISNLYKELNTPTSSKYNELCIPGSSKVIESNDNFGTDITKKRNYNELFGDISDILDVNDFANIQEPKEKKPRWSEPQEIIKVVADAKVKFNECDSGVSFNRKDVENTRESISLRVPRWNFIALTRPHDAQRIYIRVKNNEQNKIKKSADSISNLLSVPYSQLKTAAEEIILQNVKRASCEIPYLAATKSAKDDELWVDKYRPRSYMELLSDESVNRHLLHWIKLWDKIVFNRNYVNNKKKKVNSTFKNRKFMDEKAFQEVDSKGFPIQRIVLLSGPPGLGKTTLAHLAAKHAGYNVVEINASDERSPDAFRQVLLASTQMKAVMGNDPKPNCLVLDEIDGAPAASIDLLLKFVQGKLVSKGKKDKTKTAKQSNSCHRPVICICNEPYTPSLRALRAVALIIPVPEVSATKVADRLMEISQKENLKVNPDALLGLVKVSGCDIRSCLGALQYMGGISLGDNLSFALKDSRKGLFDSWKQILKIPMNRSGILPLSERVQLVLKTVQNGETEKLAQGVFHNYPETCNDNFSYIALCLQWFQLFDEILSLIANLQTWSVMPYINYTFVAWHLYFATAGNVKLSYPSIAYEMSQKHARNIGILTAVQRSSGRNSVILTIDIAPFLPDLLSPQLRTVSGHLHSDKEKDDLNRLVNILIDIGLTFIQEKNLDESYDYKLDPNIFEIGIFPDCKYHRTLTYTVKQIIVQELEAERLRRAENAIKNTRSIQSKNEGITNHNVITNSTSNPVAKICNNAASKTNVIEQSKNLQTKTTETKYKDFFGRIITIDQDKHNKLDKESMNSLNRLTRNGVWYKYKEGFSNAVRRKVKMRNLL</sequence>
<reference evidence="12" key="1">
    <citation type="submission" date="2025-08" db="UniProtKB">
        <authorList>
            <consortium name="RefSeq"/>
        </authorList>
    </citation>
    <scope>IDENTIFICATION</scope>
    <source>
        <tissue evidence="12">Muscle</tissue>
    </source>
</reference>
<organism evidence="11 12">
    <name type="scientific">Bombus vosnesenskii</name>
    <dbReference type="NCBI Taxonomy" id="207650"/>
    <lineage>
        <taxon>Eukaryota</taxon>
        <taxon>Metazoa</taxon>
        <taxon>Ecdysozoa</taxon>
        <taxon>Arthropoda</taxon>
        <taxon>Hexapoda</taxon>
        <taxon>Insecta</taxon>
        <taxon>Pterygota</taxon>
        <taxon>Neoptera</taxon>
        <taxon>Endopterygota</taxon>
        <taxon>Hymenoptera</taxon>
        <taxon>Apocrita</taxon>
        <taxon>Aculeata</taxon>
        <taxon>Apoidea</taxon>
        <taxon>Anthophila</taxon>
        <taxon>Apidae</taxon>
        <taxon>Bombus</taxon>
        <taxon>Pyrobombus</taxon>
    </lineage>
</organism>
<evidence type="ECO:0000256" key="1">
    <source>
        <dbReference type="ARBA" id="ARBA00004123"/>
    </source>
</evidence>
<evidence type="ECO:0000256" key="6">
    <source>
        <dbReference type="ARBA" id="ARBA00023242"/>
    </source>
</evidence>
<dbReference type="InterPro" id="IPR003593">
    <property type="entry name" value="AAA+_ATPase"/>
</dbReference>
<dbReference type="CDD" id="cd00009">
    <property type="entry name" value="AAA"/>
    <property type="match status" value="1"/>
</dbReference>
<accession>A0A6J3KU45</accession>
<keyword evidence="3" id="KW-0547">Nucleotide-binding</keyword>
<keyword evidence="4" id="KW-0067">ATP-binding</keyword>
<dbReference type="SUPFAM" id="SSF52540">
    <property type="entry name" value="P-loop containing nucleoside triphosphate hydrolases"/>
    <property type="match status" value="1"/>
</dbReference>
<evidence type="ECO:0000256" key="4">
    <source>
        <dbReference type="ARBA" id="ARBA00022840"/>
    </source>
</evidence>
<dbReference type="Proteomes" id="UP000504631">
    <property type="component" value="Unplaced"/>
</dbReference>
<feature type="domain" description="AAA+ ATPase" evidence="10">
    <location>
        <begin position="322"/>
        <end position="460"/>
    </location>
</feature>
<dbReference type="CTD" id="44637"/>
<dbReference type="InterPro" id="IPR027417">
    <property type="entry name" value="P-loop_NTPase"/>
</dbReference>
<dbReference type="GO" id="GO:0006260">
    <property type="term" value="P:DNA replication"/>
    <property type="evidence" value="ECO:0007669"/>
    <property type="project" value="UniProtKB-KW"/>
</dbReference>
<dbReference type="GO" id="GO:0016887">
    <property type="term" value="F:ATP hydrolysis activity"/>
    <property type="evidence" value="ECO:0007669"/>
    <property type="project" value="InterPro"/>
</dbReference>
<comment type="similarity">
    <text evidence="8">Belongs to the activator 1 small subunits family. CTF18 subfamily.</text>
</comment>
<dbReference type="InterPro" id="IPR003959">
    <property type="entry name" value="ATPase_AAA_core"/>
</dbReference>
<dbReference type="RefSeq" id="XP_033356552.1">
    <property type="nucleotide sequence ID" value="XM_033500661.1"/>
</dbReference>
<dbReference type="GO" id="GO:0005524">
    <property type="term" value="F:ATP binding"/>
    <property type="evidence" value="ECO:0007669"/>
    <property type="project" value="UniProtKB-KW"/>
</dbReference>
<dbReference type="KEGG" id="bvk:117237057"/>
<proteinExistence type="inferred from homology"/>
<dbReference type="GO" id="GO:0005634">
    <property type="term" value="C:nucleus"/>
    <property type="evidence" value="ECO:0007669"/>
    <property type="project" value="UniProtKB-SubCell"/>
</dbReference>
<evidence type="ECO:0000256" key="5">
    <source>
        <dbReference type="ARBA" id="ARBA00023125"/>
    </source>
</evidence>
<keyword evidence="11" id="KW-1185">Reference proteome</keyword>
<evidence type="ECO:0000256" key="9">
    <source>
        <dbReference type="SAM" id="MobiDB-lite"/>
    </source>
</evidence>
<dbReference type="PANTHER" id="PTHR46765">
    <property type="entry name" value="P-LOOP CONTAINING NUCLEOSIDE TRIPHOSPHATE HYDROLASES SUPERFAMILY PROTEIN"/>
    <property type="match status" value="1"/>
</dbReference>
<dbReference type="InterPro" id="IPR053016">
    <property type="entry name" value="CTF18-RFC_complex"/>
</dbReference>
<dbReference type="Gene3D" id="1.10.8.60">
    <property type="match status" value="1"/>
</dbReference>
<dbReference type="GeneID" id="117237057"/>
<evidence type="ECO:0000256" key="3">
    <source>
        <dbReference type="ARBA" id="ARBA00022741"/>
    </source>
</evidence>
<keyword evidence="2" id="KW-0235">DNA replication</keyword>
<comment type="subcellular location">
    <subcellularLocation>
        <location evidence="1">Nucleus</location>
    </subcellularLocation>
</comment>
<evidence type="ECO:0000256" key="2">
    <source>
        <dbReference type="ARBA" id="ARBA00022705"/>
    </source>
</evidence>
<gene>
    <name evidence="12" type="primary">LOC117237057</name>
</gene>
<dbReference type="PANTHER" id="PTHR46765:SF1">
    <property type="entry name" value="P-LOOP CONTAINING NUCLEOSIDE TRIPHOSPHATE HYDROLASES SUPERFAMILY PROTEIN"/>
    <property type="match status" value="1"/>
</dbReference>
<dbReference type="InterPro" id="IPR047854">
    <property type="entry name" value="RFC_lid"/>
</dbReference>
<dbReference type="SMART" id="SM00382">
    <property type="entry name" value="AAA"/>
    <property type="match status" value="1"/>
</dbReference>
<evidence type="ECO:0000313" key="12">
    <source>
        <dbReference type="RefSeq" id="XP_033356552.1"/>
    </source>
</evidence>
<protein>
    <submittedName>
        <fullName evidence="12">Chromosome transmission fidelity protein 18 homolog isoform X1</fullName>
    </submittedName>
</protein>
<keyword evidence="6" id="KW-0539">Nucleus</keyword>
<dbReference type="CDD" id="cd18140">
    <property type="entry name" value="HLD_clamp_RFC"/>
    <property type="match status" value="1"/>
</dbReference>
<keyword evidence="5" id="KW-0238">DNA-binding</keyword>
<evidence type="ECO:0000256" key="7">
    <source>
        <dbReference type="ARBA" id="ARBA00023306"/>
    </source>
</evidence>
<evidence type="ECO:0000313" key="11">
    <source>
        <dbReference type="Proteomes" id="UP000504631"/>
    </source>
</evidence>
<dbReference type="Pfam" id="PF00004">
    <property type="entry name" value="AAA"/>
    <property type="match status" value="1"/>
</dbReference>
<keyword evidence="7" id="KW-0131">Cell cycle</keyword>
<dbReference type="Gene3D" id="3.40.50.300">
    <property type="entry name" value="P-loop containing nucleotide triphosphate hydrolases"/>
    <property type="match status" value="1"/>
</dbReference>
<feature type="region of interest" description="Disordered" evidence="9">
    <location>
        <begin position="28"/>
        <end position="47"/>
    </location>
</feature>
<evidence type="ECO:0000256" key="8">
    <source>
        <dbReference type="ARBA" id="ARBA00043975"/>
    </source>
</evidence>
<dbReference type="AlphaFoldDB" id="A0A6J3KU45"/>
<dbReference type="GO" id="GO:0003677">
    <property type="term" value="F:DNA binding"/>
    <property type="evidence" value="ECO:0007669"/>
    <property type="project" value="UniProtKB-KW"/>
</dbReference>
<name>A0A6J3KU45_9HYME</name>
<evidence type="ECO:0000259" key="10">
    <source>
        <dbReference type="SMART" id="SM00382"/>
    </source>
</evidence>